<feature type="transmembrane region" description="Helical" evidence="1">
    <location>
        <begin position="39"/>
        <end position="60"/>
    </location>
</feature>
<evidence type="ECO:0000256" key="1">
    <source>
        <dbReference type="SAM" id="Phobius"/>
    </source>
</evidence>
<reference evidence="3 4" key="1">
    <citation type="submission" date="2017-08" db="EMBL/GenBank/DDBJ databases">
        <authorList>
            <person name="de Groot N.N."/>
        </authorList>
    </citation>
    <scope>NUCLEOTIDE SEQUENCE [LARGE SCALE GENOMIC DNA]</scope>
    <source>
        <strain evidence="3 4">JC228</strain>
    </source>
</reference>
<feature type="transmembrane region" description="Helical" evidence="1">
    <location>
        <begin position="123"/>
        <end position="148"/>
    </location>
</feature>
<protein>
    <submittedName>
        <fullName evidence="3">Tripartite tricarboxylate transporter TctB family protein</fullName>
    </submittedName>
</protein>
<gene>
    <name evidence="3" type="ORF">SAMN05877753_11320</name>
</gene>
<sequence length="158" mass="17968">MKNSLRDVHYSLIFSVFLFLLFSYGALESSSFSKLAKFFPLYIAIAGVVLTLILVIVNIVKVVKEKEKKADQSGDQTGEKEGSNLKYMLWIIGYVFLIWLIGFLAATTLFLILFLHIESKFKTLYIALSLVLTHGVIFVFSNAINLYWPAGIFPLWPF</sequence>
<keyword evidence="4" id="KW-1185">Reference proteome</keyword>
<dbReference type="RefSeq" id="WP_179714390.1">
    <property type="nucleotide sequence ID" value="NZ_JBEPMQ010000017.1"/>
</dbReference>
<dbReference type="InterPro" id="IPR009936">
    <property type="entry name" value="DUF1468"/>
</dbReference>
<feature type="transmembrane region" description="Helical" evidence="1">
    <location>
        <begin position="7"/>
        <end position="27"/>
    </location>
</feature>
<proteinExistence type="predicted"/>
<dbReference type="AlphaFoldDB" id="A0A285D6S2"/>
<keyword evidence="1" id="KW-1133">Transmembrane helix</keyword>
<dbReference type="Pfam" id="PF07331">
    <property type="entry name" value="TctB"/>
    <property type="match status" value="1"/>
</dbReference>
<evidence type="ECO:0000313" key="3">
    <source>
        <dbReference type="EMBL" id="SNX75520.1"/>
    </source>
</evidence>
<keyword evidence="1" id="KW-0472">Membrane</keyword>
<feature type="domain" description="DUF1468" evidence="2">
    <location>
        <begin position="13"/>
        <end position="149"/>
    </location>
</feature>
<evidence type="ECO:0000259" key="2">
    <source>
        <dbReference type="Pfam" id="PF07331"/>
    </source>
</evidence>
<name>A0A285D6S2_9BACI</name>
<keyword evidence="1" id="KW-0812">Transmembrane</keyword>
<organism evidence="3 4">
    <name type="scientific">Bacillus oleivorans</name>
    <dbReference type="NCBI Taxonomy" id="1448271"/>
    <lineage>
        <taxon>Bacteria</taxon>
        <taxon>Bacillati</taxon>
        <taxon>Bacillota</taxon>
        <taxon>Bacilli</taxon>
        <taxon>Bacillales</taxon>
        <taxon>Bacillaceae</taxon>
        <taxon>Bacillus</taxon>
    </lineage>
</organism>
<evidence type="ECO:0000313" key="4">
    <source>
        <dbReference type="Proteomes" id="UP000219546"/>
    </source>
</evidence>
<dbReference type="Proteomes" id="UP000219546">
    <property type="component" value="Unassembled WGS sequence"/>
</dbReference>
<dbReference type="EMBL" id="OAOP01000013">
    <property type="protein sequence ID" value="SNX75520.1"/>
    <property type="molecule type" value="Genomic_DNA"/>
</dbReference>
<accession>A0A285D6S2</accession>
<feature type="transmembrane region" description="Helical" evidence="1">
    <location>
        <begin position="87"/>
        <end position="117"/>
    </location>
</feature>